<dbReference type="InterPro" id="IPR008183">
    <property type="entry name" value="Aldose_1/G6P_1-epimerase"/>
</dbReference>
<dbReference type="GO" id="GO:0033499">
    <property type="term" value="P:galactose catabolic process via UDP-galactose, Leloir pathway"/>
    <property type="evidence" value="ECO:0007669"/>
    <property type="project" value="TreeGrafter"/>
</dbReference>
<evidence type="ECO:0000313" key="2">
    <source>
        <dbReference type="EMBL" id="MVQ48609.1"/>
    </source>
</evidence>
<gene>
    <name evidence="2" type="ORF">GON03_05405</name>
</gene>
<dbReference type="InterPro" id="IPR037480">
    <property type="entry name" value="YihR-like"/>
</dbReference>
<dbReference type="EMBL" id="WSEK01000004">
    <property type="protein sequence ID" value="MVQ48609.1"/>
    <property type="molecule type" value="Genomic_DNA"/>
</dbReference>
<sequence length="330" mass="35831">MPTVTSDVNGDEGMQLPPSGEQYGIARGGSQAFITQVGATLRSYTVGGQDVLDGFGVGERATDGRGQVLAPWPNRLTDGRYQYGGRACQAPLNEVSRHDAIHGLVRWLDWTPVERDPATITLACALRPQPGYEWHLDLRVTYALEDRGLTVTFEAVNLDREPAPFGVGFHPYLTLGTPSIDGLELTIPASRVLAPNHSRRGPTPTATAGTLGDFRQPRTIGSVELDAAFGDLAVGPDGHAVARLSDPDSERSVELWVDSAYRYLMVYTGDQVGEPRRRRTAVAIEPMTCPPDAFRTGVDLIELEPRSPWQGSWGLRSVEAAKRQPTGRSS</sequence>
<feature type="compositionally biased region" description="Low complexity" evidence="1">
    <location>
        <begin position="201"/>
        <end position="210"/>
    </location>
</feature>
<dbReference type="InterPro" id="IPR014718">
    <property type="entry name" value="GH-type_carb-bd"/>
</dbReference>
<dbReference type="Gene3D" id="2.70.98.10">
    <property type="match status" value="1"/>
</dbReference>
<dbReference type="PANTHER" id="PTHR10091:SF0">
    <property type="entry name" value="GALACTOSE MUTAROTASE"/>
    <property type="match status" value="1"/>
</dbReference>
<dbReference type="GO" id="GO:0030246">
    <property type="term" value="F:carbohydrate binding"/>
    <property type="evidence" value="ECO:0007669"/>
    <property type="project" value="InterPro"/>
</dbReference>
<reference evidence="2 3" key="1">
    <citation type="submission" date="2019-12" db="EMBL/GenBank/DDBJ databases">
        <authorList>
            <person name="Huq M.A."/>
        </authorList>
    </citation>
    <scope>NUCLEOTIDE SEQUENCE [LARGE SCALE GENOMIC DNA]</scope>
    <source>
        <strain evidence="2 3">MAH-18</strain>
    </source>
</reference>
<evidence type="ECO:0000313" key="3">
    <source>
        <dbReference type="Proteomes" id="UP000473525"/>
    </source>
</evidence>
<evidence type="ECO:0000256" key="1">
    <source>
        <dbReference type="SAM" id="MobiDB-lite"/>
    </source>
</evidence>
<dbReference type="Pfam" id="PF01263">
    <property type="entry name" value="Aldose_epim"/>
    <property type="match status" value="1"/>
</dbReference>
<dbReference type="CDD" id="cd09022">
    <property type="entry name" value="Aldose_epim_Ec_YihR"/>
    <property type="match status" value="1"/>
</dbReference>
<dbReference type="RefSeq" id="WP_157340890.1">
    <property type="nucleotide sequence ID" value="NZ_WSEK01000004.1"/>
</dbReference>
<dbReference type="GO" id="GO:0004034">
    <property type="term" value="F:aldose 1-epimerase activity"/>
    <property type="evidence" value="ECO:0007669"/>
    <property type="project" value="TreeGrafter"/>
</dbReference>
<proteinExistence type="predicted"/>
<dbReference type="AlphaFoldDB" id="A0A6L6XMW9"/>
<accession>A0A6L6XMW9</accession>
<comment type="caution">
    <text evidence="2">The sequence shown here is derived from an EMBL/GenBank/DDBJ whole genome shotgun (WGS) entry which is preliminary data.</text>
</comment>
<dbReference type="GO" id="GO:0006006">
    <property type="term" value="P:glucose metabolic process"/>
    <property type="evidence" value="ECO:0007669"/>
    <property type="project" value="TreeGrafter"/>
</dbReference>
<dbReference type="InterPro" id="IPR011013">
    <property type="entry name" value="Gal_mutarotase_sf_dom"/>
</dbReference>
<organism evidence="2 3">
    <name type="scientific">Nocardioides agri</name>
    <dbReference type="NCBI Taxonomy" id="2682843"/>
    <lineage>
        <taxon>Bacteria</taxon>
        <taxon>Bacillati</taxon>
        <taxon>Actinomycetota</taxon>
        <taxon>Actinomycetes</taxon>
        <taxon>Propionibacteriales</taxon>
        <taxon>Nocardioidaceae</taxon>
        <taxon>Nocardioides</taxon>
    </lineage>
</organism>
<name>A0A6L6XMW9_9ACTN</name>
<dbReference type="SUPFAM" id="SSF74650">
    <property type="entry name" value="Galactose mutarotase-like"/>
    <property type="match status" value="1"/>
</dbReference>
<dbReference type="Proteomes" id="UP000473525">
    <property type="component" value="Unassembled WGS sequence"/>
</dbReference>
<keyword evidence="3" id="KW-1185">Reference proteome</keyword>
<feature type="region of interest" description="Disordered" evidence="1">
    <location>
        <begin position="194"/>
        <end position="214"/>
    </location>
</feature>
<dbReference type="PANTHER" id="PTHR10091">
    <property type="entry name" value="ALDOSE-1-EPIMERASE"/>
    <property type="match status" value="1"/>
</dbReference>
<protein>
    <submittedName>
        <fullName evidence="2">Aldose epimerase</fullName>
    </submittedName>
</protein>